<feature type="transmembrane region" description="Helical" evidence="1">
    <location>
        <begin position="132"/>
        <end position="150"/>
    </location>
</feature>
<dbReference type="Proteomes" id="UP000501387">
    <property type="component" value="Chromosome"/>
</dbReference>
<dbReference type="KEGG" id="lins:G7067_11515"/>
<organism evidence="2 3">
    <name type="scientific">Leucobacter insecticola</name>
    <dbReference type="NCBI Taxonomy" id="2714934"/>
    <lineage>
        <taxon>Bacteria</taxon>
        <taxon>Bacillati</taxon>
        <taxon>Actinomycetota</taxon>
        <taxon>Actinomycetes</taxon>
        <taxon>Micrococcales</taxon>
        <taxon>Microbacteriaceae</taxon>
        <taxon>Leucobacter</taxon>
    </lineage>
</organism>
<feature type="transmembrane region" description="Helical" evidence="1">
    <location>
        <begin position="70"/>
        <end position="90"/>
    </location>
</feature>
<accession>A0A6G8FKC3</accession>
<keyword evidence="1" id="KW-0812">Transmembrane</keyword>
<sequence length="210" mass="21357">MKHPAPPLSRAHRVARGGMGAAIATLLAAASHGLAGGSITLPAIIVTGVIALPLCTALAGRIGSVWRLSLGVAFAQFLYHWSFAGISAAGSGSAPLASGGIPVSPHAAHLLALESFAAGLTPGLAPALSADTTMWAMHGIAAIITIAILHRGERAFLSLRGMLRKAYTPVCITLGGISVRPQIAAARPRFSNVFERLFSAVTHRGPPAAA</sequence>
<evidence type="ECO:0000313" key="2">
    <source>
        <dbReference type="EMBL" id="QIM16886.1"/>
    </source>
</evidence>
<keyword evidence="1" id="KW-0472">Membrane</keyword>
<protein>
    <submittedName>
        <fullName evidence="2">Uncharacterized protein</fullName>
    </submittedName>
</protein>
<keyword evidence="1" id="KW-1133">Transmembrane helix</keyword>
<gene>
    <name evidence="2" type="ORF">G7067_11515</name>
</gene>
<evidence type="ECO:0000313" key="3">
    <source>
        <dbReference type="Proteomes" id="UP000501387"/>
    </source>
</evidence>
<proteinExistence type="predicted"/>
<dbReference type="AlphaFoldDB" id="A0A6G8FKC3"/>
<feature type="transmembrane region" description="Helical" evidence="1">
    <location>
        <begin position="43"/>
        <end position="63"/>
    </location>
</feature>
<name>A0A6G8FKC3_9MICO</name>
<evidence type="ECO:0000256" key="1">
    <source>
        <dbReference type="SAM" id="Phobius"/>
    </source>
</evidence>
<dbReference type="EMBL" id="CP049934">
    <property type="protein sequence ID" value="QIM16886.1"/>
    <property type="molecule type" value="Genomic_DNA"/>
</dbReference>
<keyword evidence="3" id="KW-1185">Reference proteome</keyword>
<reference evidence="2 3" key="1">
    <citation type="submission" date="2020-03" db="EMBL/GenBank/DDBJ databases">
        <title>Leucobacter sp. nov., isolated from beetles.</title>
        <authorList>
            <person name="Hyun D.-W."/>
            <person name="Bae J.-W."/>
        </authorList>
    </citation>
    <scope>NUCLEOTIDE SEQUENCE [LARGE SCALE GENOMIC DNA]</scope>
    <source>
        <strain evidence="2 3">HDW9B</strain>
    </source>
</reference>
<dbReference type="RefSeq" id="WP_166324480.1">
    <property type="nucleotide sequence ID" value="NZ_CP049934.1"/>
</dbReference>